<dbReference type="EMBL" id="CAADEW010000012">
    <property type="protein sequence ID" value="VFJ46107.1"/>
    <property type="molecule type" value="Genomic_DNA"/>
</dbReference>
<dbReference type="PIRSF" id="PIRSF002094">
    <property type="entry name" value="OMP26_Skp"/>
    <property type="match status" value="1"/>
</dbReference>
<dbReference type="EMBL" id="CAADFD010000009">
    <property type="protein sequence ID" value="VFJ51430.1"/>
    <property type="molecule type" value="Genomic_DNA"/>
</dbReference>
<organism evidence="4">
    <name type="scientific">Candidatus Kentrum sp. FW</name>
    <dbReference type="NCBI Taxonomy" id="2126338"/>
    <lineage>
        <taxon>Bacteria</taxon>
        <taxon>Pseudomonadati</taxon>
        <taxon>Pseudomonadota</taxon>
        <taxon>Gammaproteobacteria</taxon>
        <taxon>Candidatus Kentrum</taxon>
    </lineage>
</organism>
<dbReference type="PANTHER" id="PTHR35089">
    <property type="entry name" value="CHAPERONE PROTEIN SKP"/>
    <property type="match status" value="1"/>
</dbReference>
<dbReference type="InterPro" id="IPR005632">
    <property type="entry name" value="Chaperone_Skp"/>
</dbReference>
<name>A0A450SF49_9GAMM</name>
<dbReference type="SMART" id="SM00935">
    <property type="entry name" value="OmpH"/>
    <property type="match status" value="1"/>
</dbReference>
<sequence length="177" mass="20692">MRKIHTFKKIAVIVTIILLVEIWSPIRAAELKIGYVDTAAVMQKAPQAESAVRKIESEFAPRDTELAEQQKKISKLEDKLARDGDVMSDKKRRNLVQKIRSLKREQRRLQEEFREEFTMRRNELQNEITLVIIKAIRKIAKVENYDLIIDTAIYAGKRVDITSKVISQLTIEFKKRK</sequence>
<dbReference type="AlphaFoldDB" id="A0A450SF49"/>
<dbReference type="GO" id="GO:0005829">
    <property type="term" value="C:cytosol"/>
    <property type="evidence" value="ECO:0007669"/>
    <property type="project" value="TreeGrafter"/>
</dbReference>
<evidence type="ECO:0000313" key="3">
    <source>
        <dbReference type="EMBL" id="VFJ46107.1"/>
    </source>
</evidence>
<accession>A0A450SF49</accession>
<evidence type="ECO:0000256" key="1">
    <source>
        <dbReference type="ARBA" id="ARBA00022729"/>
    </source>
</evidence>
<dbReference type="PANTHER" id="PTHR35089:SF1">
    <property type="entry name" value="CHAPERONE PROTEIN SKP"/>
    <property type="match status" value="1"/>
</dbReference>
<dbReference type="GO" id="GO:0050821">
    <property type="term" value="P:protein stabilization"/>
    <property type="evidence" value="ECO:0007669"/>
    <property type="project" value="TreeGrafter"/>
</dbReference>
<evidence type="ECO:0000313" key="4">
    <source>
        <dbReference type="EMBL" id="VFJ51430.1"/>
    </source>
</evidence>
<dbReference type="GO" id="GO:0051082">
    <property type="term" value="F:unfolded protein binding"/>
    <property type="evidence" value="ECO:0007669"/>
    <property type="project" value="InterPro"/>
</dbReference>
<proteinExistence type="inferred from homology"/>
<dbReference type="Pfam" id="PF03938">
    <property type="entry name" value="OmpH"/>
    <property type="match status" value="1"/>
</dbReference>
<evidence type="ECO:0000256" key="2">
    <source>
        <dbReference type="PIRNR" id="PIRNR002094"/>
    </source>
</evidence>
<dbReference type="SUPFAM" id="SSF111384">
    <property type="entry name" value="OmpH-like"/>
    <property type="match status" value="1"/>
</dbReference>
<comment type="similarity">
    <text evidence="2">Belongs to the skp family.</text>
</comment>
<gene>
    <name evidence="3" type="ORF">BECKFW1821A_GA0114235_101216</name>
    <name evidence="4" type="ORF">BECKFW1821B_GA0114236_100923</name>
</gene>
<dbReference type="InterPro" id="IPR024930">
    <property type="entry name" value="Skp_dom_sf"/>
</dbReference>
<dbReference type="Gene3D" id="3.30.910.20">
    <property type="entry name" value="Skp domain"/>
    <property type="match status" value="1"/>
</dbReference>
<reference evidence="4" key="1">
    <citation type="submission" date="2019-02" db="EMBL/GenBank/DDBJ databases">
        <authorList>
            <person name="Gruber-Vodicka R. H."/>
            <person name="Seah K. B. B."/>
        </authorList>
    </citation>
    <scope>NUCLEOTIDE SEQUENCE</scope>
    <source>
        <strain evidence="4">BECK_BZ106</strain>
        <strain evidence="3">BECK_BZ15</strain>
    </source>
</reference>
<protein>
    <submittedName>
        <fullName evidence="4">Periplasmic chaperone for outer membrane proteins Skp</fullName>
    </submittedName>
</protein>
<keyword evidence="1" id="KW-0732">Signal</keyword>